<dbReference type="EMBL" id="QTSX02002854">
    <property type="protein sequence ID" value="KAJ9074541.1"/>
    <property type="molecule type" value="Genomic_DNA"/>
</dbReference>
<keyword evidence="2" id="KW-1185">Reference proteome</keyword>
<evidence type="ECO:0000313" key="1">
    <source>
        <dbReference type="EMBL" id="KAJ9074541.1"/>
    </source>
</evidence>
<organism evidence="1 2">
    <name type="scientific">Entomophthora muscae</name>
    <dbReference type="NCBI Taxonomy" id="34485"/>
    <lineage>
        <taxon>Eukaryota</taxon>
        <taxon>Fungi</taxon>
        <taxon>Fungi incertae sedis</taxon>
        <taxon>Zoopagomycota</taxon>
        <taxon>Entomophthoromycotina</taxon>
        <taxon>Entomophthoromycetes</taxon>
        <taxon>Entomophthorales</taxon>
        <taxon>Entomophthoraceae</taxon>
        <taxon>Entomophthora</taxon>
    </lineage>
</organism>
<comment type="caution">
    <text evidence="1">The sequence shown here is derived from an EMBL/GenBank/DDBJ whole genome shotgun (WGS) entry which is preliminary data.</text>
</comment>
<evidence type="ECO:0000313" key="2">
    <source>
        <dbReference type="Proteomes" id="UP001165960"/>
    </source>
</evidence>
<dbReference type="Proteomes" id="UP001165960">
    <property type="component" value="Unassembled WGS sequence"/>
</dbReference>
<proteinExistence type="predicted"/>
<gene>
    <name evidence="1" type="ORF">DSO57_1005282</name>
</gene>
<sequence length="248" mass="27944">MKNVAWFLLNLGFAFSKFCISDSKASSRPVICILNQNVSQGRIEITMPLGTGIRYGSNGRAEVAARLIASSAINDLDDLEAYYEVFPDESSTKISLYGGNITGLARSISMSLKKLNFTAEQIKLQILDSLDAYKGRIMNEKDKIVELQEAYMLGSVRDEQYGKALLNMLLMPGEDLRVEFFSLFLCYRQVKGLYVDIYAKHLGIPLEELSTYFLYEPHIRKPNCPLSSEKDFVSHEGPSSQFIAQTQY</sequence>
<reference evidence="1" key="1">
    <citation type="submission" date="2022-04" db="EMBL/GenBank/DDBJ databases">
        <title>Genome of the entomopathogenic fungus Entomophthora muscae.</title>
        <authorList>
            <person name="Elya C."/>
            <person name="Lovett B.R."/>
            <person name="Lee E."/>
            <person name="Macias A.M."/>
            <person name="Hajek A.E."/>
            <person name="De Bivort B.L."/>
            <person name="Kasson M.T."/>
            <person name="De Fine Licht H.H."/>
            <person name="Stajich J.E."/>
        </authorList>
    </citation>
    <scope>NUCLEOTIDE SEQUENCE</scope>
    <source>
        <strain evidence="1">Berkeley</strain>
    </source>
</reference>
<protein>
    <submittedName>
        <fullName evidence="1">Uncharacterized protein</fullName>
    </submittedName>
</protein>
<accession>A0ACC2TJ85</accession>
<name>A0ACC2TJ85_9FUNG</name>